<evidence type="ECO:0000313" key="12">
    <source>
        <dbReference type="Proteomes" id="UP001249851"/>
    </source>
</evidence>
<feature type="compositionally biased region" description="Basic and acidic residues" evidence="9">
    <location>
        <begin position="736"/>
        <end position="745"/>
    </location>
</feature>
<proteinExistence type="predicted"/>
<dbReference type="InterPro" id="IPR012677">
    <property type="entry name" value="Nucleotide-bd_a/b_plait_sf"/>
</dbReference>
<keyword evidence="3 8" id="KW-0694">RNA-binding</keyword>
<evidence type="ECO:0000256" key="4">
    <source>
        <dbReference type="ARBA" id="ARBA00023242"/>
    </source>
</evidence>
<evidence type="ECO:0000259" key="10">
    <source>
        <dbReference type="PROSITE" id="PS50102"/>
    </source>
</evidence>
<dbReference type="Proteomes" id="UP001249851">
    <property type="component" value="Unassembled WGS sequence"/>
</dbReference>
<feature type="compositionally biased region" description="Basic and acidic residues" evidence="9">
    <location>
        <begin position="637"/>
        <end position="648"/>
    </location>
</feature>
<reference evidence="11" key="2">
    <citation type="journal article" date="2023" name="Science">
        <title>Genomic signatures of disease resistance in endangered staghorn corals.</title>
        <authorList>
            <person name="Vollmer S.V."/>
            <person name="Selwyn J.D."/>
            <person name="Despard B.A."/>
            <person name="Roesel C.L."/>
        </authorList>
    </citation>
    <scope>NUCLEOTIDE SEQUENCE</scope>
    <source>
        <strain evidence="11">K2</strain>
    </source>
</reference>
<comment type="subunit">
    <text evidence="6">Interacts with the GTP form of RRAGA, RRAGC and RRAGD. Interacts with NIP7. Interacts with DDX18; the interaction is RNA-dependent. Interacts with DDX47; the interaction is RNA-dependent.</text>
</comment>
<feature type="domain" description="RRM" evidence="10">
    <location>
        <begin position="4"/>
        <end position="85"/>
    </location>
</feature>
<dbReference type="PANTHER" id="PTHR48029:SF1">
    <property type="entry name" value="NUCLEOLAR PROTEIN 8"/>
    <property type="match status" value="1"/>
</dbReference>
<feature type="region of interest" description="Disordered" evidence="9">
    <location>
        <begin position="988"/>
        <end position="1010"/>
    </location>
</feature>
<dbReference type="GO" id="GO:0003723">
    <property type="term" value="F:RNA binding"/>
    <property type="evidence" value="ECO:0007669"/>
    <property type="project" value="UniProtKB-UniRule"/>
</dbReference>
<comment type="caution">
    <text evidence="11">The sequence shown here is derived from an EMBL/GenBank/DDBJ whole genome shotgun (WGS) entry which is preliminary data.</text>
</comment>
<feature type="compositionally biased region" description="Basic and acidic residues" evidence="9">
    <location>
        <begin position="234"/>
        <end position="248"/>
    </location>
</feature>
<feature type="region of interest" description="Disordered" evidence="9">
    <location>
        <begin position="716"/>
        <end position="755"/>
    </location>
</feature>
<evidence type="ECO:0000256" key="6">
    <source>
        <dbReference type="ARBA" id="ARBA00065066"/>
    </source>
</evidence>
<feature type="compositionally biased region" description="Basic and acidic residues" evidence="9">
    <location>
        <begin position="781"/>
        <end position="831"/>
    </location>
</feature>
<evidence type="ECO:0000256" key="1">
    <source>
        <dbReference type="ARBA" id="ARBA00004604"/>
    </source>
</evidence>
<dbReference type="SUPFAM" id="SSF54928">
    <property type="entry name" value="RNA-binding domain, RBD"/>
    <property type="match status" value="1"/>
</dbReference>
<protein>
    <recommendedName>
        <fullName evidence="7">Nucleolar protein 8</fullName>
    </recommendedName>
</protein>
<comment type="subcellular location">
    <subcellularLocation>
        <location evidence="1">Nucleus</location>
        <location evidence="1">Nucleolus</location>
    </subcellularLocation>
</comment>
<feature type="region of interest" description="Disordered" evidence="9">
    <location>
        <begin position="206"/>
        <end position="582"/>
    </location>
</feature>
<dbReference type="Gene3D" id="3.30.70.330">
    <property type="match status" value="1"/>
</dbReference>
<keyword evidence="4" id="KW-0539">Nucleus</keyword>
<organism evidence="11 12">
    <name type="scientific">Acropora cervicornis</name>
    <name type="common">Staghorn coral</name>
    <dbReference type="NCBI Taxonomy" id="6130"/>
    <lineage>
        <taxon>Eukaryota</taxon>
        <taxon>Metazoa</taxon>
        <taxon>Cnidaria</taxon>
        <taxon>Anthozoa</taxon>
        <taxon>Hexacorallia</taxon>
        <taxon>Scleractinia</taxon>
        <taxon>Astrocoeniina</taxon>
        <taxon>Acroporidae</taxon>
        <taxon>Acropora</taxon>
    </lineage>
</organism>
<sequence>METKRLFVGGLSSDIKEEDLRARFASFGTVSSVEIVRRADDEGRSLKTFAFLNIKQTETDFRRCTSILSGTRWKGCYLKIQAAKESFLSRLSRERQEENQAKLECQHNVEDKIQGKEEEAINVIPETLPKAVPGTPIPGYKNWVVGKFARVLPVVYLRRKDGKKVAKFDPSKTTHCLKRLKTEEMQESAVSELTWSLGSAVPISSGVASKSKANSKREGDGTRANGKIDVVQDEANKSSEGRLEKHDNNYSSESSGWDSDSSSLDGEVNGGRAGNKNLVKGSSCNLEGQIPIKVDKGNTTRSPNLSKTSPVPATQSKVLQNEGKLLSGSIELNGSKHKIHRNGVPRKLPKSTCEASNGFDNKNVVSSSDSSDESTDEKAKSRKIEGKPNAIELKGSNRKKQTNGVPRKLPKSTCEASNGVDEKNVASSSDSSDESTDEKAKSRKNIGKSNAIELKGSKRLEHTNGDPRKLSKGTGEFGAGVDKKTVSNSRRKETESSESSDESMDGNLSEEESASSRNIGLNNGDMPGSESHSDWTKAERGISQSGDKKSARKSFSENLTVDSKESKMLSQLLGDKMKQKLSNDKRLDALMEKRKSVAAHKDIIKDALKDLDSSKRRHGGKKHIVFDDDDNEDDVEDGNRDPVRREKISGSQASSWLGLDNCSDDEDAQLTEDFDVNLVIEKPHFEGKAGERLFKLQRRFGGDKRFDLNERFLESDDENEVAEDDNHLNAKNNLVESKDSSGKHEEEEEHTIINLRQEKEMERKVLGSILGEDLSLGFGEKEFGEENSRFRSSETVRYDPTREDHKQFEQEKKEPEKKKKKETKKEEKQQEQEELVLPKVSQERYHSVESTSLADRFGNKNQGSSGFSFLFEVPQQNEDSASTTHSDIGAAEELIKNPFQTALQLPYDSSGESEEDGEDDMIADTAVSSESQPFYSSIPFDEMFFFHPGDPQLVNRINDEFEPFVRTGSIDDVRSYWESVRADLRKDYKRKRRSAERMQRKLGPKRTRIR</sequence>
<dbReference type="EMBL" id="JARQWQ010000025">
    <property type="protein sequence ID" value="KAK2563534.1"/>
    <property type="molecule type" value="Genomic_DNA"/>
</dbReference>
<evidence type="ECO:0000256" key="9">
    <source>
        <dbReference type="SAM" id="MobiDB-lite"/>
    </source>
</evidence>
<feature type="compositionally biased region" description="Acidic residues" evidence="9">
    <location>
        <begin position="627"/>
        <end position="636"/>
    </location>
</feature>
<reference evidence="11" key="1">
    <citation type="journal article" date="2023" name="G3 (Bethesda)">
        <title>Whole genome assembly and annotation of the endangered Caribbean coral Acropora cervicornis.</title>
        <authorList>
            <person name="Selwyn J.D."/>
            <person name="Vollmer S.V."/>
        </authorList>
    </citation>
    <scope>NUCLEOTIDE SEQUENCE</scope>
    <source>
        <strain evidence="11">K2</strain>
    </source>
</reference>
<dbReference type="FunFam" id="3.30.70.330:FF:000346">
    <property type="entry name" value="Nucleolar protein 8"/>
    <property type="match status" value="1"/>
</dbReference>
<feature type="compositionally biased region" description="Low complexity" evidence="9">
    <location>
        <begin position="360"/>
        <end position="369"/>
    </location>
</feature>
<feature type="region of interest" description="Disordered" evidence="9">
    <location>
        <begin position="608"/>
        <end position="662"/>
    </location>
</feature>
<evidence type="ECO:0000313" key="11">
    <source>
        <dbReference type="EMBL" id="KAK2563534.1"/>
    </source>
</evidence>
<feature type="compositionally biased region" description="Polar residues" evidence="9">
    <location>
        <begin position="848"/>
        <end position="859"/>
    </location>
</feature>
<feature type="compositionally biased region" description="Polar residues" evidence="9">
    <location>
        <begin position="299"/>
        <end position="319"/>
    </location>
</feature>
<dbReference type="SMART" id="SM00360">
    <property type="entry name" value="RRM"/>
    <property type="match status" value="1"/>
</dbReference>
<evidence type="ECO:0000256" key="2">
    <source>
        <dbReference type="ARBA" id="ARBA00022553"/>
    </source>
</evidence>
<feature type="region of interest" description="Disordered" evidence="9">
    <location>
        <begin position="781"/>
        <end position="859"/>
    </location>
</feature>
<feature type="compositionally biased region" description="Acidic residues" evidence="9">
    <location>
        <begin position="496"/>
        <end position="513"/>
    </location>
</feature>
<keyword evidence="2" id="KW-0597">Phosphoprotein</keyword>
<accession>A0AAD9QLJ1</accession>
<feature type="compositionally biased region" description="Basic and acidic residues" evidence="9">
    <location>
        <begin position="531"/>
        <end position="540"/>
    </location>
</feature>
<dbReference type="CDD" id="cd12226">
    <property type="entry name" value="RRM_NOL8"/>
    <property type="match status" value="1"/>
</dbReference>
<dbReference type="GO" id="GO:0005730">
    <property type="term" value="C:nucleolus"/>
    <property type="evidence" value="ECO:0007669"/>
    <property type="project" value="UniProtKB-SubCell"/>
</dbReference>
<evidence type="ECO:0000256" key="7">
    <source>
        <dbReference type="ARBA" id="ARBA00068539"/>
    </source>
</evidence>
<feature type="compositionally biased region" description="Basic and acidic residues" evidence="9">
    <location>
        <begin position="481"/>
        <end position="495"/>
    </location>
</feature>
<feature type="compositionally biased region" description="Low complexity" evidence="9">
    <location>
        <begin position="251"/>
        <end position="265"/>
    </location>
</feature>
<dbReference type="PROSITE" id="PS50102">
    <property type="entry name" value="RRM"/>
    <property type="match status" value="1"/>
</dbReference>
<name>A0AAD9QLJ1_ACRCE</name>
<feature type="compositionally biased region" description="Basic and acidic residues" evidence="9">
    <location>
        <begin position="376"/>
        <end position="386"/>
    </location>
</feature>
<gene>
    <name evidence="11" type="ORF">P5673_013257</name>
</gene>
<dbReference type="AlphaFoldDB" id="A0AAD9QLJ1"/>
<dbReference type="InterPro" id="IPR035979">
    <property type="entry name" value="RBD_domain_sf"/>
</dbReference>
<dbReference type="InterPro" id="IPR034138">
    <property type="entry name" value="NOP8_RRM"/>
</dbReference>
<keyword evidence="12" id="KW-1185">Reference proteome</keyword>
<evidence type="ECO:0000256" key="8">
    <source>
        <dbReference type="PROSITE-ProRule" id="PRU00176"/>
    </source>
</evidence>
<evidence type="ECO:0000256" key="3">
    <source>
        <dbReference type="ARBA" id="ARBA00022884"/>
    </source>
</evidence>
<dbReference type="Pfam" id="PF00076">
    <property type="entry name" value="RRM_1"/>
    <property type="match status" value="1"/>
</dbReference>
<feature type="compositionally biased region" description="Basic residues" evidence="9">
    <location>
        <begin position="335"/>
        <end position="349"/>
    </location>
</feature>
<feature type="compositionally biased region" description="Basic and acidic residues" evidence="9">
    <location>
        <begin position="455"/>
        <end position="469"/>
    </location>
</feature>
<comment type="function">
    <text evidence="5">Plays an essential role in the survival of diffuse-type gastric cancer cells. Acts as a nucleolar anchoring protein for DDX47. May be involved in regulation of gene expression at the post-transcriptional level or in ribosome biogenesis in cancer cells.</text>
</comment>
<dbReference type="PANTHER" id="PTHR48029">
    <property type="entry name" value="NUCLEOLAR PROTEIN 8"/>
    <property type="match status" value="1"/>
</dbReference>
<evidence type="ECO:0000256" key="5">
    <source>
        <dbReference type="ARBA" id="ARBA00054821"/>
    </source>
</evidence>
<dbReference type="InterPro" id="IPR000504">
    <property type="entry name" value="RRM_dom"/>
</dbReference>